<proteinExistence type="predicted"/>
<evidence type="ECO:0000313" key="2">
    <source>
        <dbReference type="Proteomes" id="UP000001572"/>
    </source>
</evidence>
<organism evidence="1 2">
    <name type="scientific">Alkaliphilus metalliredigens (strain QYMF)</name>
    <dbReference type="NCBI Taxonomy" id="293826"/>
    <lineage>
        <taxon>Bacteria</taxon>
        <taxon>Bacillati</taxon>
        <taxon>Bacillota</taxon>
        <taxon>Clostridia</taxon>
        <taxon>Peptostreptococcales</taxon>
        <taxon>Natronincolaceae</taxon>
        <taxon>Alkaliphilus</taxon>
    </lineage>
</organism>
<dbReference type="EMBL" id="CP000724">
    <property type="protein sequence ID" value="ABR50393.1"/>
    <property type="molecule type" value="Genomic_DNA"/>
</dbReference>
<dbReference type="AlphaFoldDB" id="A6TW25"/>
<gene>
    <name evidence="1" type="ordered locus">Amet_4319</name>
</gene>
<name>A6TW25_ALKMQ</name>
<sequence length="114" mass="13370">MRSRKILDELMSFCFKVGVKDIHVDFKDGEENVMIHVEGKSQEIPIEELENLKSLLQVQRQDQIEGYYWGLAGENDHYQELPLVGMMIDEADVQYDNQQLNITVYRNKENLPPQ</sequence>
<dbReference type="Proteomes" id="UP000001572">
    <property type="component" value="Chromosome"/>
</dbReference>
<dbReference type="KEGG" id="amt:Amet_4319"/>
<reference evidence="2" key="1">
    <citation type="journal article" date="2016" name="Genome Announc.">
        <title>Complete genome sequence of Alkaliphilus metalliredigens strain QYMF, an alkaliphilic and metal-reducing bacterium isolated from borax-contaminated leachate ponds.</title>
        <authorList>
            <person name="Hwang C."/>
            <person name="Copeland A."/>
            <person name="Lucas S."/>
            <person name="Lapidus A."/>
            <person name="Barry K."/>
            <person name="Detter J.C."/>
            <person name="Glavina Del Rio T."/>
            <person name="Hammon N."/>
            <person name="Israni S."/>
            <person name="Dalin E."/>
            <person name="Tice H."/>
            <person name="Pitluck S."/>
            <person name="Chertkov O."/>
            <person name="Brettin T."/>
            <person name="Bruce D."/>
            <person name="Han C."/>
            <person name="Schmutz J."/>
            <person name="Larimer F."/>
            <person name="Land M.L."/>
            <person name="Hauser L."/>
            <person name="Kyrpides N."/>
            <person name="Mikhailova N."/>
            <person name="Ye Q."/>
            <person name="Zhou J."/>
            <person name="Richardson P."/>
            <person name="Fields M.W."/>
        </authorList>
    </citation>
    <scope>NUCLEOTIDE SEQUENCE [LARGE SCALE GENOMIC DNA]</scope>
    <source>
        <strain evidence="2">QYMF</strain>
    </source>
</reference>
<accession>A6TW25</accession>
<dbReference type="eggNOG" id="COG2172">
    <property type="taxonomic scope" value="Bacteria"/>
</dbReference>
<keyword evidence="2" id="KW-1185">Reference proteome</keyword>
<evidence type="ECO:0000313" key="1">
    <source>
        <dbReference type="EMBL" id="ABR50393.1"/>
    </source>
</evidence>
<protein>
    <submittedName>
        <fullName evidence="1">Uncharacterized protein</fullName>
    </submittedName>
</protein>
<dbReference type="STRING" id="293826.Amet_4319"/>
<dbReference type="HOGENOM" id="CLU_165264_0_0_9"/>